<dbReference type="AlphaFoldDB" id="A0A084ANM0"/>
<dbReference type="GO" id="GO:0019646">
    <property type="term" value="P:aerobic electron transport chain"/>
    <property type="evidence" value="ECO:0007669"/>
    <property type="project" value="TreeGrafter"/>
</dbReference>
<accession>A0A084ANM0</accession>
<dbReference type="OrthoDB" id="5376590at2759"/>
<dbReference type="GO" id="GO:0003955">
    <property type="term" value="F:NAD(P)H dehydrogenase (quinone) activity"/>
    <property type="evidence" value="ECO:0007669"/>
    <property type="project" value="TreeGrafter"/>
</dbReference>
<organism evidence="7 8">
    <name type="scientific">Stachybotrys chartarum (strain CBS 109288 / IBT 7711)</name>
    <name type="common">Toxic black mold</name>
    <name type="synonym">Stilbospora chartarum</name>
    <dbReference type="NCBI Taxonomy" id="1280523"/>
    <lineage>
        <taxon>Eukaryota</taxon>
        <taxon>Fungi</taxon>
        <taxon>Dikarya</taxon>
        <taxon>Ascomycota</taxon>
        <taxon>Pezizomycotina</taxon>
        <taxon>Sordariomycetes</taxon>
        <taxon>Hypocreomycetidae</taxon>
        <taxon>Hypocreales</taxon>
        <taxon>Stachybotryaceae</taxon>
        <taxon>Stachybotrys</taxon>
    </lineage>
</organism>
<evidence type="ECO:0000313" key="8">
    <source>
        <dbReference type="Proteomes" id="UP000028045"/>
    </source>
</evidence>
<evidence type="ECO:0000259" key="6">
    <source>
        <dbReference type="Pfam" id="PF07992"/>
    </source>
</evidence>
<dbReference type="InterPro" id="IPR036188">
    <property type="entry name" value="FAD/NAD-bd_sf"/>
</dbReference>
<feature type="domain" description="FAD/NAD(P)-binding" evidence="6">
    <location>
        <begin position="4"/>
        <end position="311"/>
    </location>
</feature>
<comment type="cofactor">
    <cofactor evidence="1">
        <name>FAD</name>
        <dbReference type="ChEBI" id="CHEBI:57692"/>
    </cofactor>
</comment>
<dbReference type="Gene3D" id="3.50.50.100">
    <property type="match status" value="1"/>
</dbReference>
<reference evidence="7 8" key="1">
    <citation type="journal article" date="2014" name="BMC Genomics">
        <title>Comparative genome sequencing reveals chemotype-specific gene clusters in the toxigenic black mold Stachybotrys.</title>
        <authorList>
            <person name="Semeiks J."/>
            <person name="Borek D."/>
            <person name="Otwinowski Z."/>
            <person name="Grishin N.V."/>
        </authorList>
    </citation>
    <scope>NUCLEOTIDE SEQUENCE [LARGE SCALE GENOMIC DNA]</scope>
    <source>
        <strain evidence="8">CBS 109288 / IBT 7711</strain>
    </source>
</reference>
<keyword evidence="3" id="KW-0285">Flavoprotein</keyword>
<dbReference type="PRINTS" id="PR00368">
    <property type="entry name" value="FADPNR"/>
</dbReference>
<keyword evidence="8" id="KW-1185">Reference proteome</keyword>
<evidence type="ECO:0000256" key="4">
    <source>
        <dbReference type="ARBA" id="ARBA00022827"/>
    </source>
</evidence>
<evidence type="ECO:0000256" key="2">
    <source>
        <dbReference type="ARBA" id="ARBA00005272"/>
    </source>
</evidence>
<dbReference type="InterPro" id="IPR051169">
    <property type="entry name" value="NADH-Q_oxidoreductase"/>
</dbReference>
<dbReference type="Pfam" id="PF07992">
    <property type="entry name" value="Pyr_redox_2"/>
    <property type="match status" value="1"/>
</dbReference>
<dbReference type="PRINTS" id="PR00411">
    <property type="entry name" value="PNDRDTASEI"/>
</dbReference>
<keyword evidence="5" id="KW-0560">Oxidoreductase</keyword>
<keyword evidence="4" id="KW-0274">FAD</keyword>
<sequence length="412" mass="43535">MPSTIVIVGSGFAGLWSALSARRLIHLRGQDETIQVVVVAPEPALVLRPRLYEADAASMKTSLEKLFRVTGVRFVQGSVRTIDTEKHVVSLASGQEAISYDRLILAAGSRLVHPASVAGLEEHAFNVDQLDSASKLEAHLRRLASLPASPARDTIVVGGAGFTGIELATELPERLRSIFGNDHIPQVVLVGNSAEVGPELGPGPRPIISDALRELGVQVKLGAAITAIDADGVTLATGERISTMTAVWTAGVAATPLTQQIQGERDTFGRLRVNPELRVPTSPDVFATGDAACARTGADGPYAMMSCQHAQILGRVSGHNAAADLLGEPATPYSQPSYLTCLDLGAYGAVLTQGWDRSIMAKGAVGKKIKNYVNREVIYPPPADAAQAFAAAEPVALDYTEQLTHMIAMQVQ</sequence>
<dbReference type="EMBL" id="KL648640">
    <property type="protein sequence ID" value="KEY66899.1"/>
    <property type="molecule type" value="Genomic_DNA"/>
</dbReference>
<proteinExistence type="inferred from homology"/>
<evidence type="ECO:0000256" key="1">
    <source>
        <dbReference type="ARBA" id="ARBA00001974"/>
    </source>
</evidence>
<dbReference type="SUPFAM" id="SSF51905">
    <property type="entry name" value="FAD/NAD(P)-binding domain"/>
    <property type="match status" value="1"/>
</dbReference>
<protein>
    <recommendedName>
        <fullName evidence="6">FAD/NAD(P)-binding domain-containing protein</fullName>
    </recommendedName>
</protein>
<dbReference type="HOGENOM" id="CLU_021377_8_0_1"/>
<dbReference type="PANTHER" id="PTHR42913">
    <property type="entry name" value="APOPTOSIS-INDUCING FACTOR 1"/>
    <property type="match status" value="1"/>
</dbReference>
<gene>
    <name evidence="7" type="ORF">S7711_08179</name>
</gene>
<comment type="similarity">
    <text evidence="2">Belongs to the NADH dehydrogenase family.</text>
</comment>
<dbReference type="PANTHER" id="PTHR42913:SF3">
    <property type="entry name" value="64 KDA MITOCHONDRIAL NADH DEHYDROGENASE (EUROFUNG)"/>
    <property type="match status" value="1"/>
</dbReference>
<dbReference type="InterPro" id="IPR023753">
    <property type="entry name" value="FAD/NAD-binding_dom"/>
</dbReference>
<evidence type="ECO:0000256" key="3">
    <source>
        <dbReference type="ARBA" id="ARBA00022630"/>
    </source>
</evidence>
<evidence type="ECO:0000256" key="5">
    <source>
        <dbReference type="ARBA" id="ARBA00023002"/>
    </source>
</evidence>
<dbReference type="Proteomes" id="UP000028045">
    <property type="component" value="Unassembled WGS sequence"/>
</dbReference>
<evidence type="ECO:0000313" key="7">
    <source>
        <dbReference type="EMBL" id="KEY66899.1"/>
    </source>
</evidence>
<name>A0A084ANM0_STACB</name>